<evidence type="ECO:0000256" key="1">
    <source>
        <dbReference type="SAM" id="Phobius"/>
    </source>
</evidence>
<reference evidence="2 3" key="1">
    <citation type="journal article" date="2016" name="Nat. Commun.">
        <title>Thousands of microbial genomes shed light on interconnected biogeochemical processes in an aquifer system.</title>
        <authorList>
            <person name="Anantharaman K."/>
            <person name="Brown C.T."/>
            <person name="Hug L.A."/>
            <person name="Sharon I."/>
            <person name="Castelle C.J."/>
            <person name="Probst A.J."/>
            <person name="Thomas B.C."/>
            <person name="Singh A."/>
            <person name="Wilkins M.J."/>
            <person name="Karaoz U."/>
            <person name="Brodie E.L."/>
            <person name="Williams K.H."/>
            <person name="Hubbard S.S."/>
            <person name="Banfield J.F."/>
        </authorList>
    </citation>
    <scope>NUCLEOTIDE SEQUENCE [LARGE SCALE GENOMIC DNA]</scope>
</reference>
<dbReference type="EMBL" id="MFZF01000023">
    <property type="protein sequence ID" value="OGK15899.1"/>
    <property type="molecule type" value="Genomic_DNA"/>
</dbReference>
<keyword evidence="1" id="KW-0472">Membrane</keyword>
<keyword evidence="1" id="KW-1133">Transmembrane helix</keyword>
<feature type="transmembrane region" description="Helical" evidence="1">
    <location>
        <begin position="60"/>
        <end position="80"/>
    </location>
</feature>
<evidence type="ECO:0000313" key="2">
    <source>
        <dbReference type="EMBL" id="OGK15899.1"/>
    </source>
</evidence>
<keyword evidence="1" id="KW-0812">Transmembrane</keyword>
<dbReference type="AlphaFoldDB" id="A0A1F7GAH1"/>
<protein>
    <submittedName>
        <fullName evidence="2">Uncharacterized protein</fullName>
    </submittedName>
</protein>
<organism evidence="2 3">
    <name type="scientific">Candidatus Roizmanbacteria bacterium RIFCSPHIGHO2_01_FULL_39_12b</name>
    <dbReference type="NCBI Taxonomy" id="1802030"/>
    <lineage>
        <taxon>Bacteria</taxon>
        <taxon>Candidatus Roizmaniibacteriota</taxon>
    </lineage>
</organism>
<evidence type="ECO:0000313" key="3">
    <source>
        <dbReference type="Proteomes" id="UP000178372"/>
    </source>
</evidence>
<feature type="transmembrane region" description="Helical" evidence="1">
    <location>
        <begin position="600"/>
        <end position="618"/>
    </location>
</feature>
<dbReference type="Proteomes" id="UP000178372">
    <property type="component" value="Unassembled WGS sequence"/>
</dbReference>
<proteinExistence type="predicted"/>
<name>A0A1F7GAH1_9BACT</name>
<comment type="caution">
    <text evidence="2">The sequence shown here is derived from an EMBL/GenBank/DDBJ whole genome shotgun (WGS) entry which is preliminary data.</text>
</comment>
<feature type="transmembrane region" description="Helical" evidence="1">
    <location>
        <begin position="25"/>
        <end position="48"/>
    </location>
</feature>
<sequence>MHFVTDILQNFSIYKQAFRIAFTKFSISVAFFYSLAIGVGIMAVLSRIQSFVPAGKKRASVFIASCLIALCLLFFIYPIFDGNFLYSRAKTTIPNQYFELFDYLKTVPRDERILNAPVGWNWGWTIYKWGYTGSGLLWYGAEQPIVDRTFDVWESSNENLYWELSNSMFSENFDKTKQLLDKYQIDWVLFDENVVPYPNVKAYKYSSQFKKNLLSSGNFQVVKTFTDPLNLSAPLYLVKVIHPNNIPGQKLSLLSGETLNIGPYVKWINNDTAFSGYNTYITDSKQPYDVYIPFRSLFTGRKTDERYFGVEQDNEGALTFLARLSVDIRDFDANTGNVQLSEPAFINASIKSGKTSLISVRLSKSDTPAVYNSYFDTNFLNHKATDCGSNSAGLFEQPSTNDKTLKFVSRNSDNCYDIALPELTHDKAYLISVAHKHLQGKPMQFALINHLSNRADIDVSLSENSEFDTDYFVIPPGKSDGIGYSLHFNSNSIGQYFTENELGDIQVYEMPYEYLTTLSFVNRNKATRKPTLAYFYSFHKEFRAYAISSDSMLDKFLPFLSGTRLENHYRVNNWANGWEADCSLIDCNQSQFVIIFWPQYLQYVGFGVVLIALLFVIIKKDGSKKLNHTPININ</sequence>
<gene>
    <name evidence="2" type="ORF">A2690_04565</name>
</gene>
<accession>A0A1F7GAH1</accession>